<feature type="transmembrane region" description="Helical" evidence="6">
    <location>
        <begin position="59"/>
        <end position="83"/>
    </location>
</feature>
<feature type="transmembrane region" description="Helical" evidence="6">
    <location>
        <begin position="233"/>
        <end position="257"/>
    </location>
</feature>
<comment type="caution">
    <text evidence="7">The sequence shown here is derived from an EMBL/GenBank/DDBJ whole genome shotgun (WGS) entry which is preliminary data.</text>
</comment>
<dbReference type="InterPro" id="IPR000276">
    <property type="entry name" value="GPCR_Rhodpsn"/>
</dbReference>
<keyword evidence="4 6" id="KW-0472">Membrane</keyword>
<protein>
    <submittedName>
        <fullName evidence="7">Uncharacterized protein</fullName>
    </submittedName>
</protein>
<feature type="transmembrane region" description="Helical" evidence="6">
    <location>
        <begin position="174"/>
        <end position="195"/>
    </location>
</feature>
<evidence type="ECO:0000256" key="5">
    <source>
        <dbReference type="SAM" id="MobiDB-lite"/>
    </source>
</evidence>
<feature type="compositionally biased region" description="Polar residues" evidence="5">
    <location>
        <begin position="378"/>
        <end position="389"/>
    </location>
</feature>
<dbReference type="PANTHER" id="PTHR46641">
    <property type="entry name" value="FMRFAMIDE RECEPTOR-RELATED"/>
    <property type="match status" value="1"/>
</dbReference>
<comment type="subcellular location">
    <subcellularLocation>
        <location evidence="1">Membrane</location>
    </subcellularLocation>
</comment>
<dbReference type="EMBL" id="CAIIXF020000006">
    <property type="protein sequence ID" value="CAH1786281.1"/>
    <property type="molecule type" value="Genomic_DNA"/>
</dbReference>
<evidence type="ECO:0000256" key="1">
    <source>
        <dbReference type="ARBA" id="ARBA00004370"/>
    </source>
</evidence>
<dbReference type="Pfam" id="PF00001">
    <property type="entry name" value="7tm_1"/>
    <property type="match status" value="1"/>
</dbReference>
<feature type="transmembrane region" description="Helical" evidence="6">
    <location>
        <begin position="133"/>
        <end position="153"/>
    </location>
</feature>
<sequence length="400" mass="44991">MSLDSWQKKGGGENITATVDRNLTITFPTPLNKSLCNINKNIDAGVRYGSSSSPTTVEIWTTCGIIILIIGTLGNVFTIVVLSRKNMRKKTTAMFLTYLACVDTLALWVGLFPNWLAKSSVSLDIVSDVGCKLLAFLAYTPVQLSAWILVMVSNERVIAVYLPTKVNQICAKRMAVCTLAVITFFICAINLHMFWVNGVVDVRTSKCGVSKSECGVLKEYLYVWEVHLRWLDATIASILPFIIMLIANCMIIGKIVLHHTNQSKNKAKVTSMTIMLLVCNFAFIILTLPIVLLEIFKSQWYQHFKDEKHDNFFKEREDLELHSTVCQMFQYLNHAINFIMYCFAGPAFRRELLCMMKENRYLRKIACCENVNRVGEPSSNVTQSTTGNGTFARGTLTPVA</sequence>
<dbReference type="OrthoDB" id="9983318at2759"/>
<evidence type="ECO:0000256" key="2">
    <source>
        <dbReference type="ARBA" id="ARBA00022692"/>
    </source>
</evidence>
<dbReference type="InterPro" id="IPR017452">
    <property type="entry name" value="GPCR_Rhodpsn_7TM"/>
</dbReference>
<accession>A0A8J1U0X2</accession>
<evidence type="ECO:0000256" key="6">
    <source>
        <dbReference type="SAM" id="Phobius"/>
    </source>
</evidence>
<feature type="transmembrane region" description="Helical" evidence="6">
    <location>
        <begin position="269"/>
        <end position="292"/>
    </location>
</feature>
<dbReference type="PROSITE" id="PS50262">
    <property type="entry name" value="G_PROTEIN_RECEP_F1_2"/>
    <property type="match status" value="1"/>
</dbReference>
<dbReference type="GO" id="GO:0016020">
    <property type="term" value="C:membrane"/>
    <property type="evidence" value="ECO:0007669"/>
    <property type="project" value="UniProtKB-SubCell"/>
</dbReference>
<dbReference type="AlphaFoldDB" id="A0A8J1U0X2"/>
<dbReference type="PRINTS" id="PR00237">
    <property type="entry name" value="GPCRRHODOPSN"/>
</dbReference>
<dbReference type="SUPFAM" id="SSF81321">
    <property type="entry name" value="Family A G protein-coupled receptor-like"/>
    <property type="match status" value="1"/>
</dbReference>
<feature type="transmembrane region" description="Helical" evidence="6">
    <location>
        <begin position="328"/>
        <end position="348"/>
    </location>
</feature>
<dbReference type="PANTHER" id="PTHR46641:SF25">
    <property type="entry name" value="CNMAMIDE RECEPTOR-RELATED"/>
    <property type="match status" value="1"/>
</dbReference>
<dbReference type="GO" id="GO:0004930">
    <property type="term" value="F:G protein-coupled receptor activity"/>
    <property type="evidence" value="ECO:0007669"/>
    <property type="project" value="InterPro"/>
</dbReference>
<evidence type="ECO:0000256" key="4">
    <source>
        <dbReference type="ARBA" id="ARBA00023136"/>
    </source>
</evidence>
<reference evidence="7" key="1">
    <citation type="submission" date="2022-03" db="EMBL/GenBank/DDBJ databases">
        <authorList>
            <person name="Martin C."/>
        </authorList>
    </citation>
    <scope>NUCLEOTIDE SEQUENCE</scope>
</reference>
<proteinExistence type="predicted"/>
<dbReference type="Proteomes" id="UP000749559">
    <property type="component" value="Unassembled WGS sequence"/>
</dbReference>
<organism evidence="7 8">
    <name type="scientific">Owenia fusiformis</name>
    <name type="common">Polychaete worm</name>
    <dbReference type="NCBI Taxonomy" id="6347"/>
    <lineage>
        <taxon>Eukaryota</taxon>
        <taxon>Metazoa</taxon>
        <taxon>Spiralia</taxon>
        <taxon>Lophotrochozoa</taxon>
        <taxon>Annelida</taxon>
        <taxon>Polychaeta</taxon>
        <taxon>Sedentaria</taxon>
        <taxon>Canalipalpata</taxon>
        <taxon>Sabellida</taxon>
        <taxon>Oweniida</taxon>
        <taxon>Oweniidae</taxon>
        <taxon>Owenia</taxon>
    </lineage>
</organism>
<evidence type="ECO:0000256" key="3">
    <source>
        <dbReference type="ARBA" id="ARBA00022989"/>
    </source>
</evidence>
<gene>
    <name evidence="7" type="ORF">OFUS_LOCUS12207</name>
</gene>
<dbReference type="InterPro" id="IPR052954">
    <property type="entry name" value="GPCR-Ligand_Int"/>
</dbReference>
<keyword evidence="8" id="KW-1185">Reference proteome</keyword>
<evidence type="ECO:0000313" key="7">
    <source>
        <dbReference type="EMBL" id="CAH1786281.1"/>
    </source>
</evidence>
<name>A0A8J1U0X2_OWEFU</name>
<keyword evidence="2 6" id="KW-0812">Transmembrane</keyword>
<dbReference type="Gene3D" id="1.20.1070.10">
    <property type="entry name" value="Rhodopsin 7-helix transmembrane proteins"/>
    <property type="match status" value="1"/>
</dbReference>
<feature type="region of interest" description="Disordered" evidence="5">
    <location>
        <begin position="378"/>
        <end position="400"/>
    </location>
</feature>
<feature type="transmembrane region" description="Helical" evidence="6">
    <location>
        <begin position="95"/>
        <end position="113"/>
    </location>
</feature>
<dbReference type="CDD" id="cd14978">
    <property type="entry name" value="7tmA_FMRFamide_R-like"/>
    <property type="match status" value="1"/>
</dbReference>
<keyword evidence="3 6" id="KW-1133">Transmembrane helix</keyword>
<evidence type="ECO:0000313" key="8">
    <source>
        <dbReference type="Proteomes" id="UP000749559"/>
    </source>
</evidence>